<dbReference type="InterPro" id="IPR036457">
    <property type="entry name" value="PPM-type-like_dom_sf"/>
</dbReference>
<feature type="region of interest" description="Disordered" evidence="1">
    <location>
        <begin position="1"/>
        <end position="22"/>
    </location>
</feature>
<dbReference type="EMBL" id="MHLN01000051">
    <property type="protein sequence ID" value="OGZ09462.1"/>
    <property type="molecule type" value="Genomic_DNA"/>
</dbReference>
<evidence type="ECO:0000313" key="3">
    <source>
        <dbReference type="EMBL" id="OGZ09462.1"/>
    </source>
</evidence>
<dbReference type="SUPFAM" id="SSF81606">
    <property type="entry name" value="PP2C-like"/>
    <property type="match status" value="1"/>
</dbReference>
<feature type="domain" description="PPM-type phosphatase" evidence="2">
    <location>
        <begin position="13"/>
        <end position="206"/>
    </location>
</feature>
<name>A0A1G2D7L5_9BACT</name>
<protein>
    <recommendedName>
        <fullName evidence="2">PPM-type phosphatase domain-containing protein</fullName>
    </recommendedName>
</protein>
<organism evidence="3 4">
    <name type="scientific">Candidatus Lloydbacteria bacterium RIFCSPHIGHO2_02_FULL_51_22</name>
    <dbReference type="NCBI Taxonomy" id="1798663"/>
    <lineage>
        <taxon>Bacteria</taxon>
        <taxon>Candidatus Lloydiibacteriota</taxon>
    </lineage>
</organism>
<comment type="caution">
    <text evidence="3">The sequence shown here is derived from an EMBL/GenBank/DDBJ whole genome shotgun (WGS) entry which is preliminary data.</text>
</comment>
<dbReference type="Pfam" id="PF13672">
    <property type="entry name" value="PP2C_2"/>
    <property type="match status" value="1"/>
</dbReference>
<evidence type="ECO:0000259" key="2">
    <source>
        <dbReference type="Pfam" id="PF13672"/>
    </source>
</evidence>
<dbReference type="InterPro" id="IPR001932">
    <property type="entry name" value="PPM-type_phosphatase-like_dom"/>
</dbReference>
<evidence type="ECO:0000256" key="1">
    <source>
        <dbReference type="SAM" id="MobiDB-lite"/>
    </source>
</evidence>
<accession>A0A1G2D7L5</accession>
<evidence type="ECO:0000313" key="4">
    <source>
        <dbReference type="Proteomes" id="UP000178099"/>
    </source>
</evidence>
<dbReference type="AlphaFoldDB" id="A0A1G2D7L5"/>
<dbReference type="Gene3D" id="3.60.40.10">
    <property type="entry name" value="PPM-type phosphatase domain"/>
    <property type="match status" value="1"/>
</dbReference>
<proteinExistence type="predicted"/>
<sequence length="278" mass="30268">MQGFRIAGGSVPGTAHTKPGQPGWVNNQDAFVWHTEKGYLVAVVCDGCSSAPHSEVGAKIGAQLFSRTLSRNISFTGTTSLVTDDLRVTQKHVGDDIVSLAKRMSEGRIEKEYQQILADYFLFTIIGVVITPDETTVFSLGDGVHAINERVEVIAPYENNAPPYLVYAHMPAVTYPGSLDVHIRMTVPTKDVQSVLIGTDGVADFVAAATSPLPGKTEVLGPLSQFWTDDKFVGNPDAIRRRLAIANREWVESGHIKKGLLPDDTTLVVIRRESQPEK</sequence>
<reference evidence="3 4" key="1">
    <citation type="journal article" date="2016" name="Nat. Commun.">
        <title>Thousands of microbial genomes shed light on interconnected biogeochemical processes in an aquifer system.</title>
        <authorList>
            <person name="Anantharaman K."/>
            <person name="Brown C.T."/>
            <person name="Hug L.A."/>
            <person name="Sharon I."/>
            <person name="Castelle C.J."/>
            <person name="Probst A.J."/>
            <person name="Thomas B.C."/>
            <person name="Singh A."/>
            <person name="Wilkins M.J."/>
            <person name="Karaoz U."/>
            <person name="Brodie E.L."/>
            <person name="Williams K.H."/>
            <person name="Hubbard S.S."/>
            <person name="Banfield J.F."/>
        </authorList>
    </citation>
    <scope>NUCLEOTIDE SEQUENCE [LARGE SCALE GENOMIC DNA]</scope>
</reference>
<dbReference type="Proteomes" id="UP000178099">
    <property type="component" value="Unassembled WGS sequence"/>
</dbReference>
<gene>
    <name evidence="3" type="ORF">A3D67_02565</name>
</gene>